<feature type="region of interest" description="Disordered" evidence="1">
    <location>
        <begin position="511"/>
        <end position="635"/>
    </location>
</feature>
<feature type="non-terminal residue" evidence="4">
    <location>
        <position position="635"/>
    </location>
</feature>
<feature type="compositionally biased region" description="Basic and acidic residues" evidence="1">
    <location>
        <begin position="485"/>
        <end position="496"/>
    </location>
</feature>
<dbReference type="Proteomes" id="UP001164746">
    <property type="component" value="Chromosome 5"/>
</dbReference>
<feature type="compositionally biased region" description="Basic and acidic residues" evidence="1">
    <location>
        <begin position="432"/>
        <end position="442"/>
    </location>
</feature>
<feature type="compositionally biased region" description="Polar residues" evidence="1">
    <location>
        <begin position="365"/>
        <end position="376"/>
    </location>
</feature>
<evidence type="ECO:0000256" key="2">
    <source>
        <dbReference type="SAM" id="Phobius"/>
    </source>
</evidence>
<feature type="signal peptide" evidence="3">
    <location>
        <begin position="1"/>
        <end position="24"/>
    </location>
</feature>
<reference evidence="4" key="1">
    <citation type="submission" date="2022-11" db="EMBL/GenBank/DDBJ databases">
        <title>Centuries of genome instability and evolution in soft-shell clam transmissible cancer (bioRxiv).</title>
        <authorList>
            <person name="Hart S.F.M."/>
            <person name="Yonemitsu M.A."/>
            <person name="Giersch R.M."/>
            <person name="Beal B.F."/>
            <person name="Arriagada G."/>
            <person name="Davis B.W."/>
            <person name="Ostrander E.A."/>
            <person name="Goff S.P."/>
            <person name="Metzger M.J."/>
        </authorList>
    </citation>
    <scope>NUCLEOTIDE SEQUENCE</scope>
    <source>
        <strain evidence="4">MELC-2E11</strain>
        <tissue evidence="4">Siphon/mantle</tissue>
    </source>
</reference>
<keyword evidence="2" id="KW-1133">Transmembrane helix</keyword>
<sequence length="635" mass="72066">MEKKVHLAICIWIILTSGVLKIQARSISNRNRATDLEPANYVVLWFNTKLSTEYLSTQRDWIISFIDDIADGSHVDIFFFNVLTTQLVLSYTKQAWIDSHKDDLLQLNLDTINARKLVSSPAIEKTIDQWYSKVYDNGLPKIAIFLVSSEALLQVELDNLLVKTFVVTTKDEKLIDDGWTSLATDMDHFLDMDNKKELYQLLTIDTHMRCETDQYYNDNMCKYCSDLNCKRTEDGRILCETNSDATRDCIYWRPDVGSKEDSSKTTIESYSTGDLTMLGTTVGVEVITKPHVLKNIIMAGTIVQTTTQIYTRDLHFAFIVLLSIGTAVVFALFMATIYNRLLQSRTIPPVAHVARSLWSSIGTLGSKNSAINQPTPATRMRPQPSAPPEDQLSIDRRSITSSLVTRQYSPSEYSDGGNNCALPHRPGSGVAHNDKEGRKNSDQENEDNEDTDSENGTSEDEQERRRLLENERSDEIGEDEDSSLDDLKHKENDVWTDKPFRDIHNSLCVQHKGLETETGDNGQNTEESTEDTSVKRVHMQKRVNEEKPKESTEGTSVKQESTEENDVERLAMLKEVHEQNTEESSEETDVKSLDMLNEVNEQNTEESSEETAVKSLDMHEEVNERNTEDSPEETV</sequence>
<feature type="compositionally biased region" description="Basic and acidic residues" evidence="1">
    <location>
        <begin position="462"/>
        <end position="475"/>
    </location>
</feature>
<keyword evidence="3" id="KW-0732">Signal</keyword>
<feature type="compositionally biased region" description="Basic and acidic residues" evidence="1">
    <location>
        <begin position="567"/>
        <end position="580"/>
    </location>
</feature>
<accession>A0ABY7E928</accession>
<feature type="chain" id="PRO_5045071966" evidence="3">
    <location>
        <begin position="25"/>
        <end position="635"/>
    </location>
</feature>
<keyword evidence="2" id="KW-0812">Transmembrane</keyword>
<evidence type="ECO:0000313" key="4">
    <source>
        <dbReference type="EMBL" id="WAR05101.1"/>
    </source>
</evidence>
<feature type="compositionally biased region" description="Basic and acidic residues" evidence="1">
    <location>
        <begin position="616"/>
        <end position="628"/>
    </location>
</feature>
<evidence type="ECO:0000313" key="5">
    <source>
        <dbReference type="Proteomes" id="UP001164746"/>
    </source>
</evidence>
<proteinExistence type="predicted"/>
<feature type="compositionally biased region" description="Acidic residues" evidence="1">
    <location>
        <begin position="443"/>
        <end position="461"/>
    </location>
</feature>
<name>A0ABY7E928_MYAAR</name>
<organism evidence="4 5">
    <name type="scientific">Mya arenaria</name>
    <name type="common">Soft-shell clam</name>
    <dbReference type="NCBI Taxonomy" id="6604"/>
    <lineage>
        <taxon>Eukaryota</taxon>
        <taxon>Metazoa</taxon>
        <taxon>Spiralia</taxon>
        <taxon>Lophotrochozoa</taxon>
        <taxon>Mollusca</taxon>
        <taxon>Bivalvia</taxon>
        <taxon>Autobranchia</taxon>
        <taxon>Heteroconchia</taxon>
        <taxon>Euheterodonta</taxon>
        <taxon>Imparidentia</taxon>
        <taxon>Neoheterodontei</taxon>
        <taxon>Myida</taxon>
        <taxon>Myoidea</taxon>
        <taxon>Myidae</taxon>
        <taxon>Mya</taxon>
    </lineage>
</organism>
<feature type="transmembrane region" description="Helical" evidence="2">
    <location>
        <begin position="314"/>
        <end position="338"/>
    </location>
</feature>
<feature type="region of interest" description="Disordered" evidence="1">
    <location>
        <begin position="365"/>
        <end position="496"/>
    </location>
</feature>
<evidence type="ECO:0000256" key="1">
    <source>
        <dbReference type="SAM" id="MobiDB-lite"/>
    </source>
</evidence>
<dbReference type="EMBL" id="CP111016">
    <property type="protein sequence ID" value="WAR05101.1"/>
    <property type="molecule type" value="Genomic_DNA"/>
</dbReference>
<evidence type="ECO:0000256" key="3">
    <source>
        <dbReference type="SAM" id="SignalP"/>
    </source>
</evidence>
<feature type="compositionally biased region" description="Polar residues" evidence="1">
    <location>
        <begin position="399"/>
        <end position="412"/>
    </location>
</feature>
<keyword evidence="5" id="KW-1185">Reference proteome</keyword>
<protein>
    <submittedName>
        <fullName evidence="4">Uncharacterized protein</fullName>
    </submittedName>
</protein>
<gene>
    <name evidence="4" type="ORF">MAR_020470</name>
</gene>
<feature type="compositionally biased region" description="Basic and acidic residues" evidence="1">
    <location>
        <begin position="542"/>
        <end position="552"/>
    </location>
</feature>
<keyword evidence="2" id="KW-0472">Membrane</keyword>